<dbReference type="Proteomes" id="UP001469553">
    <property type="component" value="Unassembled WGS sequence"/>
</dbReference>
<comment type="caution">
    <text evidence="1">The sequence shown here is derived from an EMBL/GenBank/DDBJ whole genome shotgun (WGS) entry which is preliminary data.</text>
</comment>
<keyword evidence="2" id="KW-1185">Reference proteome</keyword>
<proteinExistence type="predicted"/>
<gene>
    <name evidence="1" type="ORF">AMECASPLE_014188</name>
</gene>
<sequence>MKQCVWFGNLLNVVKRTSICRREQADSSCCDCLRRIKREEDPNIQPKTNFTAVRSHQFCALKSMSSLLPWLRQKLPPKAQHLQENLGALPVQMVMSLCFSYHTTLH</sequence>
<evidence type="ECO:0000313" key="1">
    <source>
        <dbReference type="EMBL" id="MEQ2314635.1"/>
    </source>
</evidence>
<organism evidence="1 2">
    <name type="scientific">Ameca splendens</name>
    <dbReference type="NCBI Taxonomy" id="208324"/>
    <lineage>
        <taxon>Eukaryota</taxon>
        <taxon>Metazoa</taxon>
        <taxon>Chordata</taxon>
        <taxon>Craniata</taxon>
        <taxon>Vertebrata</taxon>
        <taxon>Euteleostomi</taxon>
        <taxon>Actinopterygii</taxon>
        <taxon>Neopterygii</taxon>
        <taxon>Teleostei</taxon>
        <taxon>Neoteleostei</taxon>
        <taxon>Acanthomorphata</taxon>
        <taxon>Ovalentaria</taxon>
        <taxon>Atherinomorphae</taxon>
        <taxon>Cyprinodontiformes</taxon>
        <taxon>Goodeidae</taxon>
        <taxon>Ameca</taxon>
    </lineage>
</organism>
<protein>
    <submittedName>
        <fullName evidence="1">Uncharacterized protein</fullName>
    </submittedName>
</protein>
<dbReference type="EMBL" id="JAHRIP010085593">
    <property type="protein sequence ID" value="MEQ2314635.1"/>
    <property type="molecule type" value="Genomic_DNA"/>
</dbReference>
<reference evidence="1 2" key="1">
    <citation type="submission" date="2021-06" db="EMBL/GenBank/DDBJ databases">
        <authorList>
            <person name="Palmer J.M."/>
        </authorList>
    </citation>
    <scope>NUCLEOTIDE SEQUENCE [LARGE SCALE GENOMIC DNA]</scope>
    <source>
        <strain evidence="1 2">AS_MEX2019</strain>
        <tissue evidence="1">Muscle</tissue>
    </source>
</reference>
<evidence type="ECO:0000313" key="2">
    <source>
        <dbReference type="Proteomes" id="UP001469553"/>
    </source>
</evidence>
<name>A0ABV1A899_9TELE</name>
<accession>A0ABV1A899</accession>